<reference evidence="1 2" key="1">
    <citation type="journal article" date="2014" name="Genome Announc.">
        <title>Draft Genome Sequence of Lutibaculum baratangense Strain AMV1T, Isolated from a Mud Volcano in Andamans, India.</title>
        <authorList>
            <person name="Singh A."/>
            <person name="Sreenivas A."/>
            <person name="Sathyanarayana Reddy G."/>
            <person name="Pinnaka A.K."/>
            <person name="Shivaji S."/>
        </authorList>
    </citation>
    <scope>NUCLEOTIDE SEQUENCE [LARGE SCALE GENOMIC DNA]</scope>
    <source>
        <strain evidence="1 2">AMV1</strain>
    </source>
</reference>
<dbReference type="AlphaFoldDB" id="V4RPJ7"/>
<accession>V4RPJ7</accession>
<dbReference type="RefSeq" id="WP_023430345.1">
    <property type="nucleotide sequence ID" value="NZ_AWXZ01000007.1"/>
</dbReference>
<protein>
    <recommendedName>
        <fullName evidence="3">3-keto-5-aminohexanoate cleavage enzyme</fullName>
    </recommendedName>
</protein>
<evidence type="ECO:0000313" key="1">
    <source>
        <dbReference type="EMBL" id="ESR27209.1"/>
    </source>
</evidence>
<keyword evidence="2" id="KW-1185">Reference proteome</keyword>
<organism evidence="1 2">
    <name type="scientific">Lutibaculum baratangense AMV1</name>
    <dbReference type="NCBI Taxonomy" id="631454"/>
    <lineage>
        <taxon>Bacteria</taxon>
        <taxon>Pseudomonadati</taxon>
        <taxon>Pseudomonadota</taxon>
        <taxon>Alphaproteobacteria</taxon>
        <taxon>Hyphomicrobiales</taxon>
        <taxon>Tepidamorphaceae</taxon>
        <taxon>Lutibaculum</taxon>
    </lineage>
</organism>
<dbReference type="PANTHER" id="PTHR37418">
    <property type="entry name" value="3-KETO-5-AMINOHEXANOATE CLEAVAGE ENZYME-RELATED"/>
    <property type="match status" value="1"/>
</dbReference>
<dbReference type="EMBL" id="AWXZ01000007">
    <property type="protein sequence ID" value="ESR27209.1"/>
    <property type="molecule type" value="Genomic_DNA"/>
</dbReference>
<evidence type="ECO:0000313" key="2">
    <source>
        <dbReference type="Proteomes" id="UP000017819"/>
    </source>
</evidence>
<dbReference type="eggNOG" id="COG3246">
    <property type="taxonomic scope" value="Bacteria"/>
</dbReference>
<proteinExistence type="predicted"/>
<dbReference type="Gene3D" id="3.20.20.70">
    <property type="entry name" value="Aldolase class I"/>
    <property type="match status" value="1"/>
</dbReference>
<dbReference type="InterPro" id="IPR013785">
    <property type="entry name" value="Aldolase_TIM"/>
</dbReference>
<comment type="caution">
    <text evidence="1">The sequence shown here is derived from an EMBL/GenBank/DDBJ whole genome shotgun (WGS) entry which is preliminary data.</text>
</comment>
<dbReference type="InterPro" id="IPR008567">
    <property type="entry name" value="BKACE"/>
</dbReference>
<name>V4RPJ7_9HYPH</name>
<dbReference type="Pfam" id="PF05853">
    <property type="entry name" value="BKACE"/>
    <property type="match status" value="1"/>
</dbReference>
<dbReference type="OrthoDB" id="9814797at2"/>
<dbReference type="GO" id="GO:0043720">
    <property type="term" value="F:3-keto-5-aminohexanoate cleavage activity"/>
    <property type="evidence" value="ECO:0007669"/>
    <property type="project" value="InterPro"/>
</dbReference>
<dbReference type="Proteomes" id="UP000017819">
    <property type="component" value="Unassembled WGS sequence"/>
</dbReference>
<sequence>MIIQACLNGARQREFHPRLPVTAEEIAAAAAACVRAGAGEIHVHCRRPDGRESLAAVDAVVPLLRRACPGTLIGVSTGAWIEGDEARTLAAIGAWQALPDHASVNLSEPGAPAVMECLRSRGVAVEAGLASAADAERFAALAGRERVLRVLVEIEAEQEAAAAREACDAILAVLRREGVSRPILLHGFDATVWPLARLALERGWSTRVGLEDGDRLPDGTVAPDNAALVAAAVALRAE</sequence>
<dbReference type="PANTHER" id="PTHR37418:SF1">
    <property type="entry name" value="3-KETO-5-AMINOHEXANOATE CLEAVAGE PROTEIN"/>
    <property type="match status" value="1"/>
</dbReference>
<dbReference type="PATRIC" id="fig|631454.5.peg.186"/>
<dbReference type="STRING" id="631454.N177_0188"/>
<gene>
    <name evidence="1" type="ORF">N177_0188</name>
</gene>
<dbReference type="SUPFAM" id="SSF51395">
    <property type="entry name" value="FMN-linked oxidoreductases"/>
    <property type="match status" value="1"/>
</dbReference>
<evidence type="ECO:0008006" key="3">
    <source>
        <dbReference type="Google" id="ProtNLM"/>
    </source>
</evidence>